<gene>
    <name evidence="1" type="ORF">DPMN_003348</name>
</gene>
<name>A0A9D4MNP8_DREPO</name>
<evidence type="ECO:0000313" key="2">
    <source>
        <dbReference type="Proteomes" id="UP000828390"/>
    </source>
</evidence>
<accession>A0A9D4MNP8</accession>
<evidence type="ECO:0000313" key="1">
    <source>
        <dbReference type="EMBL" id="KAH3879445.1"/>
    </source>
</evidence>
<dbReference type="Proteomes" id="UP000828390">
    <property type="component" value="Unassembled WGS sequence"/>
</dbReference>
<dbReference type="AlphaFoldDB" id="A0A9D4MNP8"/>
<dbReference type="EMBL" id="JAIWYP010000001">
    <property type="protein sequence ID" value="KAH3879445.1"/>
    <property type="molecule type" value="Genomic_DNA"/>
</dbReference>
<sequence>MGLSNKLMVGNDKLFGTSRSNGNDLIQQIADSDPSNNVTDLDMLLLNNANLTREEQSASNLGHLTTVIVWNSRLLVDKFGVGTRSFSVYGSSSRNNKKQIGNQLNNRVSCQLGPDTQGHILCMGGGGWLLAQDFEAVQRVILAECSLSKHGAPHFPAQGSR</sequence>
<organism evidence="1 2">
    <name type="scientific">Dreissena polymorpha</name>
    <name type="common">Zebra mussel</name>
    <name type="synonym">Mytilus polymorpha</name>
    <dbReference type="NCBI Taxonomy" id="45954"/>
    <lineage>
        <taxon>Eukaryota</taxon>
        <taxon>Metazoa</taxon>
        <taxon>Spiralia</taxon>
        <taxon>Lophotrochozoa</taxon>
        <taxon>Mollusca</taxon>
        <taxon>Bivalvia</taxon>
        <taxon>Autobranchia</taxon>
        <taxon>Heteroconchia</taxon>
        <taxon>Euheterodonta</taxon>
        <taxon>Imparidentia</taxon>
        <taxon>Neoheterodontei</taxon>
        <taxon>Myida</taxon>
        <taxon>Dreissenoidea</taxon>
        <taxon>Dreissenidae</taxon>
        <taxon>Dreissena</taxon>
    </lineage>
</organism>
<protein>
    <submittedName>
        <fullName evidence="1">Uncharacterized protein</fullName>
    </submittedName>
</protein>
<comment type="caution">
    <text evidence="1">The sequence shown here is derived from an EMBL/GenBank/DDBJ whole genome shotgun (WGS) entry which is preliminary data.</text>
</comment>
<reference evidence="1" key="1">
    <citation type="journal article" date="2019" name="bioRxiv">
        <title>The Genome of the Zebra Mussel, Dreissena polymorpha: A Resource for Invasive Species Research.</title>
        <authorList>
            <person name="McCartney M.A."/>
            <person name="Auch B."/>
            <person name="Kono T."/>
            <person name="Mallez S."/>
            <person name="Zhang Y."/>
            <person name="Obille A."/>
            <person name="Becker A."/>
            <person name="Abrahante J.E."/>
            <person name="Garbe J."/>
            <person name="Badalamenti J.P."/>
            <person name="Herman A."/>
            <person name="Mangelson H."/>
            <person name="Liachko I."/>
            <person name="Sullivan S."/>
            <person name="Sone E.D."/>
            <person name="Koren S."/>
            <person name="Silverstein K.A.T."/>
            <person name="Beckman K.B."/>
            <person name="Gohl D.M."/>
        </authorList>
    </citation>
    <scope>NUCLEOTIDE SEQUENCE</scope>
    <source>
        <strain evidence="1">Duluth1</strain>
        <tissue evidence="1">Whole animal</tissue>
    </source>
</reference>
<keyword evidence="2" id="KW-1185">Reference proteome</keyword>
<proteinExistence type="predicted"/>
<reference evidence="1" key="2">
    <citation type="submission" date="2020-11" db="EMBL/GenBank/DDBJ databases">
        <authorList>
            <person name="McCartney M.A."/>
            <person name="Auch B."/>
            <person name="Kono T."/>
            <person name="Mallez S."/>
            <person name="Becker A."/>
            <person name="Gohl D.M."/>
            <person name="Silverstein K.A.T."/>
            <person name="Koren S."/>
            <person name="Bechman K.B."/>
            <person name="Herman A."/>
            <person name="Abrahante J.E."/>
            <person name="Garbe J."/>
        </authorList>
    </citation>
    <scope>NUCLEOTIDE SEQUENCE</scope>
    <source>
        <strain evidence="1">Duluth1</strain>
        <tissue evidence="1">Whole animal</tissue>
    </source>
</reference>